<accession>A0ABW3HB83</accession>
<keyword evidence="3" id="KW-1185">Reference proteome</keyword>
<gene>
    <name evidence="2" type="ORF">ACFQ1E_18470</name>
</gene>
<sequence length="55" mass="6143">MSNRERAPETDTAPRRARWTTPDLIEAEIASGTQKSYSSTVDLYVPTFNRTLGPS</sequence>
<dbReference type="RefSeq" id="WP_264946341.1">
    <property type="nucleotide sequence ID" value="NZ_JAPDRA010000012.1"/>
</dbReference>
<dbReference type="EMBL" id="JBHTJG010000012">
    <property type="protein sequence ID" value="MFD0948329.1"/>
    <property type="molecule type" value="Genomic_DNA"/>
</dbReference>
<evidence type="ECO:0008006" key="4">
    <source>
        <dbReference type="Google" id="ProtNLM"/>
    </source>
</evidence>
<feature type="compositionally biased region" description="Basic and acidic residues" evidence="1">
    <location>
        <begin position="1"/>
        <end position="14"/>
    </location>
</feature>
<evidence type="ECO:0000313" key="3">
    <source>
        <dbReference type="Proteomes" id="UP001596977"/>
    </source>
</evidence>
<proteinExistence type="predicted"/>
<reference evidence="3" key="1">
    <citation type="journal article" date="2019" name="Int. J. Syst. Evol. Microbiol.">
        <title>The Global Catalogue of Microorganisms (GCM) 10K type strain sequencing project: providing services to taxonomists for standard genome sequencing and annotation.</title>
        <authorList>
            <consortium name="The Broad Institute Genomics Platform"/>
            <consortium name="The Broad Institute Genome Sequencing Center for Infectious Disease"/>
            <person name="Wu L."/>
            <person name="Ma J."/>
        </authorList>
    </citation>
    <scope>NUCLEOTIDE SEQUENCE [LARGE SCALE GENOMIC DNA]</scope>
    <source>
        <strain evidence="3">CCUG 62982</strain>
    </source>
</reference>
<feature type="region of interest" description="Disordered" evidence="1">
    <location>
        <begin position="1"/>
        <end position="22"/>
    </location>
</feature>
<comment type="caution">
    <text evidence="2">The sequence shown here is derived from an EMBL/GenBank/DDBJ whole genome shotgun (WGS) entry which is preliminary data.</text>
</comment>
<evidence type="ECO:0000313" key="2">
    <source>
        <dbReference type="EMBL" id="MFD0948329.1"/>
    </source>
</evidence>
<name>A0ABW3HB83_9SPHN</name>
<protein>
    <recommendedName>
        <fullName evidence="4">Integrase</fullName>
    </recommendedName>
</protein>
<evidence type="ECO:0000256" key="1">
    <source>
        <dbReference type="SAM" id="MobiDB-lite"/>
    </source>
</evidence>
<dbReference type="Proteomes" id="UP001596977">
    <property type="component" value="Unassembled WGS sequence"/>
</dbReference>
<organism evidence="2 3">
    <name type="scientific">Sphingomonas canadensis</name>
    <dbReference type="NCBI Taxonomy" id="1219257"/>
    <lineage>
        <taxon>Bacteria</taxon>
        <taxon>Pseudomonadati</taxon>
        <taxon>Pseudomonadota</taxon>
        <taxon>Alphaproteobacteria</taxon>
        <taxon>Sphingomonadales</taxon>
        <taxon>Sphingomonadaceae</taxon>
        <taxon>Sphingomonas</taxon>
    </lineage>
</organism>